<evidence type="ECO:0000259" key="2">
    <source>
        <dbReference type="Pfam" id="PF12690"/>
    </source>
</evidence>
<evidence type="ECO:0000313" key="3">
    <source>
        <dbReference type="EMBL" id="SIR08840.1"/>
    </source>
</evidence>
<dbReference type="RefSeq" id="WP_076430267.1">
    <property type="nucleotide sequence ID" value="NZ_FTNO01000001.1"/>
</dbReference>
<sequence length="110" mass="12221">MTLESELTATPGDGNVEFELTVRNPGDDPVDVTFRSGLKADFAVLEDDQEIWRASDGRMFTQALQSETFDPDSERTYSGGWADPTPGYYTVVATLEIMEEDVEARTDFSV</sequence>
<dbReference type="InterPro" id="IPR020481">
    <property type="entry name" value="Intracell_prot_inh_BsuPI"/>
</dbReference>
<dbReference type="Pfam" id="PF12690">
    <property type="entry name" value="BsuPI"/>
    <property type="match status" value="1"/>
</dbReference>
<gene>
    <name evidence="3" type="ORF">SAMN05421858_1373</name>
</gene>
<name>A0A1N6Y2Q2_9EURY</name>
<dbReference type="Gene3D" id="2.60.40.2360">
    <property type="entry name" value="Intracellular proteinase inhibitor BsuPI"/>
    <property type="match status" value="1"/>
</dbReference>
<dbReference type="Proteomes" id="UP000186914">
    <property type="component" value="Unassembled WGS sequence"/>
</dbReference>
<evidence type="ECO:0000313" key="4">
    <source>
        <dbReference type="Proteomes" id="UP000186914"/>
    </source>
</evidence>
<keyword evidence="4" id="KW-1185">Reference proteome</keyword>
<dbReference type="EMBL" id="FTNO01000001">
    <property type="protein sequence ID" value="SIR08840.1"/>
    <property type="molecule type" value="Genomic_DNA"/>
</dbReference>
<dbReference type="OrthoDB" id="311964at2157"/>
<protein>
    <submittedName>
        <fullName evidence="3">Intracellular proteinase inhibitor</fullName>
    </submittedName>
</protein>
<accession>A0A1N6Y2Q2</accession>
<dbReference type="AlphaFoldDB" id="A0A1N6Y2Q2"/>
<feature type="region of interest" description="Disordered" evidence="1">
    <location>
        <begin position="1"/>
        <end position="23"/>
    </location>
</feature>
<dbReference type="InterPro" id="IPR038144">
    <property type="entry name" value="IPI"/>
</dbReference>
<feature type="domain" description="Intracellular proteinase inhibitor BsuPI" evidence="2">
    <location>
        <begin position="4"/>
        <end position="97"/>
    </location>
</feature>
<organism evidence="3 4">
    <name type="scientific">Haladaptatus litoreus</name>
    <dbReference type="NCBI Taxonomy" id="553468"/>
    <lineage>
        <taxon>Archaea</taxon>
        <taxon>Methanobacteriati</taxon>
        <taxon>Methanobacteriota</taxon>
        <taxon>Stenosarchaea group</taxon>
        <taxon>Halobacteria</taxon>
        <taxon>Halobacteriales</taxon>
        <taxon>Haladaptataceae</taxon>
        <taxon>Haladaptatus</taxon>
    </lineage>
</organism>
<reference evidence="4" key="1">
    <citation type="submission" date="2017-01" db="EMBL/GenBank/DDBJ databases">
        <authorList>
            <person name="Varghese N."/>
            <person name="Submissions S."/>
        </authorList>
    </citation>
    <scope>NUCLEOTIDE SEQUENCE [LARGE SCALE GENOMIC DNA]</scope>
    <source>
        <strain evidence="4">CGMCC 1.7737</strain>
    </source>
</reference>
<evidence type="ECO:0000256" key="1">
    <source>
        <dbReference type="SAM" id="MobiDB-lite"/>
    </source>
</evidence>
<proteinExistence type="predicted"/>